<reference evidence="8 9" key="1">
    <citation type="submission" date="2015-08" db="EMBL/GenBank/DDBJ databases">
        <authorList>
            <person name="Babu N.S."/>
            <person name="Beckwith C.J."/>
            <person name="Beseler K.G."/>
            <person name="Brison A."/>
            <person name="Carone J.V."/>
            <person name="Caskin T.P."/>
            <person name="Diamond M."/>
            <person name="Durham M.E."/>
            <person name="Foxe J.M."/>
            <person name="Go M."/>
            <person name="Henderson B.A."/>
            <person name="Jones I.B."/>
            <person name="McGettigan J.A."/>
            <person name="Micheletti S.J."/>
            <person name="Nasrallah M.E."/>
            <person name="Ortiz D."/>
            <person name="Piller C.R."/>
            <person name="Privatt S.R."/>
            <person name="Schneider S.L."/>
            <person name="Sharp S."/>
            <person name="Smith T.C."/>
            <person name="Stanton J.D."/>
            <person name="Ullery H.E."/>
            <person name="Wilson R.J."/>
            <person name="Serrano M.G."/>
            <person name="Buck G."/>
            <person name="Lee V."/>
            <person name="Wang Y."/>
            <person name="Carvalho R."/>
            <person name="Voegtly L."/>
            <person name="Shi R."/>
            <person name="Duckworth R."/>
            <person name="Johnson A."/>
            <person name="Loviza R."/>
            <person name="Walstead R."/>
            <person name="Shah Z."/>
            <person name="Kiflezghi M."/>
            <person name="Wade K."/>
            <person name="Ball S.L."/>
            <person name="Bradley K.W."/>
            <person name="Asai D.J."/>
            <person name="Bowman C.A."/>
            <person name="Russell D.A."/>
            <person name="Pope W.H."/>
            <person name="Jacobs-Sera D."/>
            <person name="Hendrix R.W."/>
            <person name="Hatfull G.F."/>
        </authorList>
    </citation>
    <scope>NUCLEOTIDE SEQUENCE [LARGE SCALE GENOMIC DNA]</scope>
    <source>
        <strain evidence="8 9">DSM 27710</strain>
    </source>
</reference>
<evidence type="ECO:0000313" key="8">
    <source>
        <dbReference type="EMBL" id="AKU89667.1"/>
    </source>
</evidence>
<dbReference type="AlphaFoldDB" id="A0A0K1P830"/>
<dbReference type="NCBIfam" id="TIGR01958">
    <property type="entry name" value="nuoE_fam"/>
    <property type="match status" value="1"/>
</dbReference>
<dbReference type="InterPro" id="IPR042128">
    <property type="entry name" value="NuoE_dom"/>
</dbReference>
<comment type="cofactor">
    <cofactor evidence="6">
        <name>[2Fe-2S] cluster</name>
        <dbReference type="ChEBI" id="CHEBI:190135"/>
    </cofactor>
</comment>
<sequence>MAAPFTAEQQKKFDEEIAKHLARFPEGRKAAAILPGLHIAQDILGWLSPEAMLQVAQKCESTPERVREVASFYVMYFQQPKGKHVIDVCTNISCSLRGAETLIQHLEQKLGVHMGETTGDQLITLREFECLGACGNAPVLQVDSRFHMDMTLKKADQLVEDLRKQAGKKS</sequence>
<dbReference type="GO" id="GO:0051537">
    <property type="term" value="F:2 iron, 2 sulfur cluster binding"/>
    <property type="evidence" value="ECO:0007669"/>
    <property type="project" value="UniProtKB-KW"/>
</dbReference>
<proteinExistence type="inferred from homology"/>
<evidence type="ECO:0000256" key="5">
    <source>
        <dbReference type="ARBA" id="ARBA00023014"/>
    </source>
</evidence>
<feature type="binding site" evidence="7">
    <location>
        <position position="130"/>
    </location>
    <ligand>
        <name>[2Fe-2S] cluster</name>
        <dbReference type="ChEBI" id="CHEBI:190135"/>
    </ligand>
</feature>
<dbReference type="KEGG" id="vin:AKJ08_0054"/>
<keyword evidence="4 7" id="KW-0408">Iron</keyword>
<protein>
    <submittedName>
        <fullName evidence="8">NADH-ubiquinone oxidoreductase chain E</fullName>
    </submittedName>
</protein>
<dbReference type="EMBL" id="CP012332">
    <property type="protein sequence ID" value="AKU89667.1"/>
    <property type="molecule type" value="Genomic_DNA"/>
</dbReference>
<keyword evidence="5 7" id="KW-0411">Iron-sulfur</keyword>
<dbReference type="PANTHER" id="PTHR10371:SF3">
    <property type="entry name" value="NADH DEHYDROGENASE [UBIQUINONE] FLAVOPROTEIN 2, MITOCHONDRIAL"/>
    <property type="match status" value="1"/>
</dbReference>
<evidence type="ECO:0000256" key="7">
    <source>
        <dbReference type="PIRSR" id="PIRSR000216-1"/>
    </source>
</evidence>
<dbReference type="CDD" id="cd03064">
    <property type="entry name" value="TRX_Fd_NuoE"/>
    <property type="match status" value="1"/>
</dbReference>
<keyword evidence="3 7" id="KW-0479">Metal-binding</keyword>
<dbReference type="SUPFAM" id="SSF52833">
    <property type="entry name" value="Thioredoxin-like"/>
    <property type="match status" value="1"/>
</dbReference>
<name>A0A0K1P830_9BACT</name>
<dbReference type="GO" id="GO:0003954">
    <property type="term" value="F:NADH dehydrogenase activity"/>
    <property type="evidence" value="ECO:0007669"/>
    <property type="project" value="TreeGrafter"/>
</dbReference>
<dbReference type="InterPro" id="IPR002023">
    <property type="entry name" value="NuoE-like"/>
</dbReference>
<keyword evidence="9" id="KW-1185">Reference proteome</keyword>
<keyword evidence="2 7" id="KW-0001">2Fe-2S</keyword>
<accession>A0A0K1P830</accession>
<organism evidence="8 9">
    <name type="scientific">Vulgatibacter incomptus</name>
    <dbReference type="NCBI Taxonomy" id="1391653"/>
    <lineage>
        <taxon>Bacteria</taxon>
        <taxon>Pseudomonadati</taxon>
        <taxon>Myxococcota</taxon>
        <taxon>Myxococcia</taxon>
        <taxon>Myxococcales</taxon>
        <taxon>Cystobacterineae</taxon>
        <taxon>Vulgatibacteraceae</taxon>
        <taxon>Vulgatibacter</taxon>
    </lineage>
</organism>
<dbReference type="OrthoDB" id="9807941at2"/>
<dbReference type="PANTHER" id="PTHR10371">
    <property type="entry name" value="NADH DEHYDROGENASE UBIQUINONE FLAVOPROTEIN 2, MITOCHONDRIAL"/>
    <property type="match status" value="1"/>
</dbReference>
<evidence type="ECO:0000313" key="9">
    <source>
        <dbReference type="Proteomes" id="UP000055590"/>
    </source>
</evidence>
<dbReference type="Gene3D" id="3.40.30.10">
    <property type="entry name" value="Glutaredoxin"/>
    <property type="match status" value="1"/>
</dbReference>
<keyword evidence="8" id="KW-0830">Ubiquinone</keyword>
<evidence type="ECO:0000256" key="3">
    <source>
        <dbReference type="ARBA" id="ARBA00022723"/>
    </source>
</evidence>
<dbReference type="RefSeq" id="WP_050724229.1">
    <property type="nucleotide sequence ID" value="NZ_CP012332.1"/>
</dbReference>
<feature type="binding site" evidence="7">
    <location>
        <position position="134"/>
    </location>
    <ligand>
        <name>[2Fe-2S] cluster</name>
        <dbReference type="ChEBI" id="CHEBI:190135"/>
    </ligand>
</feature>
<comment type="similarity">
    <text evidence="1">Belongs to the complex I 24 kDa subunit family.</text>
</comment>
<dbReference type="GO" id="GO:0046872">
    <property type="term" value="F:metal ion binding"/>
    <property type="evidence" value="ECO:0007669"/>
    <property type="project" value="UniProtKB-KW"/>
</dbReference>
<dbReference type="Pfam" id="PF01257">
    <property type="entry name" value="2Fe-2S_thioredx"/>
    <property type="match status" value="1"/>
</dbReference>
<evidence type="ECO:0000256" key="6">
    <source>
        <dbReference type="ARBA" id="ARBA00034078"/>
    </source>
</evidence>
<evidence type="ECO:0000256" key="1">
    <source>
        <dbReference type="ARBA" id="ARBA00010643"/>
    </source>
</evidence>
<evidence type="ECO:0000256" key="2">
    <source>
        <dbReference type="ARBA" id="ARBA00022714"/>
    </source>
</evidence>
<dbReference type="InterPro" id="IPR041921">
    <property type="entry name" value="NuoE_N"/>
</dbReference>
<dbReference type="FunFam" id="1.10.10.1590:FF:000001">
    <property type="entry name" value="NADH-quinone oxidoreductase subunit E"/>
    <property type="match status" value="1"/>
</dbReference>
<dbReference type="Gene3D" id="1.10.10.1590">
    <property type="entry name" value="NADH-quinone oxidoreductase subunit E"/>
    <property type="match status" value="1"/>
</dbReference>
<dbReference type="PIRSF" id="PIRSF000216">
    <property type="entry name" value="NADH_DH_24kDa"/>
    <property type="match status" value="1"/>
</dbReference>
<dbReference type="STRING" id="1391653.AKJ08_0054"/>
<evidence type="ECO:0000256" key="4">
    <source>
        <dbReference type="ARBA" id="ARBA00023004"/>
    </source>
</evidence>
<dbReference type="InterPro" id="IPR036249">
    <property type="entry name" value="Thioredoxin-like_sf"/>
</dbReference>
<feature type="binding site" evidence="7">
    <location>
        <position position="94"/>
    </location>
    <ligand>
        <name>[2Fe-2S] cluster</name>
        <dbReference type="ChEBI" id="CHEBI:190135"/>
    </ligand>
</feature>
<feature type="binding site" evidence="7">
    <location>
        <position position="89"/>
    </location>
    <ligand>
        <name>[2Fe-2S] cluster</name>
        <dbReference type="ChEBI" id="CHEBI:190135"/>
    </ligand>
</feature>
<gene>
    <name evidence="8" type="ORF">AKJ08_0054</name>
</gene>
<comment type="cofactor">
    <cofactor evidence="7">
        <name>[2Fe-2S] cluster</name>
        <dbReference type="ChEBI" id="CHEBI:190135"/>
    </cofactor>
    <text evidence="7">Binds 1 [2Fe-2S] cluster.</text>
</comment>
<dbReference type="Proteomes" id="UP000055590">
    <property type="component" value="Chromosome"/>
</dbReference>